<evidence type="ECO:0000313" key="15">
    <source>
        <dbReference type="Proteomes" id="UP000007800"/>
    </source>
</evidence>
<gene>
    <name evidence="14" type="ORF">Pmar_PMAR001425</name>
</gene>
<dbReference type="InParanoid" id="C5KJN9"/>
<dbReference type="GO" id="GO:0006099">
    <property type="term" value="P:tricarboxylic acid cycle"/>
    <property type="evidence" value="ECO:0007669"/>
    <property type="project" value="UniProtKB-KW"/>
</dbReference>
<keyword evidence="15" id="KW-1185">Reference proteome</keyword>
<feature type="active site" description="Proton acceptor" evidence="8">
    <location>
        <position position="191"/>
    </location>
</feature>
<dbReference type="InterPro" id="IPR001236">
    <property type="entry name" value="Lactate/malate_DH_N"/>
</dbReference>
<dbReference type="SUPFAM" id="SSF56327">
    <property type="entry name" value="LDH C-terminal domain-like"/>
    <property type="match status" value="1"/>
</dbReference>
<evidence type="ECO:0000259" key="12">
    <source>
        <dbReference type="Pfam" id="PF00056"/>
    </source>
</evidence>
<dbReference type="Pfam" id="PF00056">
    <property type="entry name" value="Ldh_1_N"/>
    <property type="match status" value="1"/>
</dbReference>
<dbReference type="PANTHER" id="PTHR11540:SF16">
    <property type="entry name" value="MALATE DEHYDROGENASE, MITOCHONDRIAL"/>
    <property type="match status" value="1"/>
</dbReference>
<evidence type="ECO:0000256" key="3">
    <source>
        <dbReference type="ARBA" id="ARBA00012995"/>
    </source>
</evidence>
<comment type="subunit">
    <text evidence="2">Homodimer.</text>
</comment>
<dbReference type="Proteomes" id="UP000007800">
    <property type="component" value="Unassembled WGS sequence"/>
</dbReference>
<feature type="domain" description="Lactate/malate dehydrogenase C-terminal" evidence="13">
    <location>
        <begin position="161"/>
        <end position="333"/>
    </location>
</feature>
<comment type="catalytic activity">
    <reaction evidence="7 11">
        <text>(S)-malate + NAD(+) = oxaloacetate + NADH + H(+)</text>
        <dbReference type="Rhea" id="RHEA:21432"/>
        <dbReference type="ChEBI" id="CHEBI:15378"/>
        <dbReference type="ChEBI" id="CHEBI:15589"/>
        <dbReference type="ChEBI" id="CHEBI:16452"/>
        <dbReference type="ChEBI" id="CHEBI:57540"/>
        <dbReference type="ChEBI" id="CHEBI:57945"/>
        <dbReference type="EC" id="1.1.1.37"/>
    </reaction>
</comment>
<dbReference type="RefSeq" id="XP_002783577.1">
    <property type="nucleotide sequence ID" value="XM_002783531.1"/>
</dbReference>
<dbReference type="Pfam" id="PF02866">
    <property type="entry name" value="Ldh_1_C"/>
    <property type="match status" value="1"/>
</dbReference>
<evidence type="ECO:0000256" key="6">
    <source>
        <dbReference type="ARBA" id="ARBA00023027"/>
    </source>
</evidence>
<proteinExistence type="inferred from homology"/>
<reference evidence="14 15" key="1">
    <citation type="submission" date="2008-07" db="EMBL/GenBank/DDBJ databases">
        <authorList>
            <person name="El-Sayed N."/>
            <person name="Caler E."/>
            <person name="Inman J."/>
            <person name="Amedeo P."/>
            <person name="Hass B."/>
            <person name="Wortman J."/>
        </authorList>
    </citation>
    <scope>NUCLEOTIDE SEQUENCE [LARGE SCALE GENOMIC DNA]</scope>
    <source>
        <strain evidence="15">ATCC 50983 / TXsc</strain>
    </source>
</reference>
<evidence type="ECO:0000256" key="10">
    <source>
        <dbReference type="RuleBase" id="RU003369"/>
    </source>
</evidence>
<dbReference type="FunFam" id="3.40.50.720:FF:000013">
    <property type="entry name" value="Malate dehydrogenase"/>
    <property type="match status" value="1"/>
</dbReference>
<feature type="binding site" evidence="9">
    <location>
        <position position="242"/>
    </location>
    <ligand>
        <name>NAD(+)</name>
        <dbReference type="ChEBI" id="CHEBI:57540"/>
    </ligand>
</feature>
<dbReference type="GO" id="GO:0006108">
    <property type="term" value="P:malate metabolic process"/>
    <property type="evidence" value="ECO:0007669"/>
    <property type="project" value="InterPro"/>
</dbReference>
<dbReference type="AlphaFoldDB" id="C5KJN9"/>
<dbReference type="FunFam" id="3.90.110.10:FF:000009">
    <property type="entry name" value="Malate dehydrogenase"/>
    <property type="match status" value="1"/>
</dbReference>
<evidence type="ECO:0000256" key="4">
    <source>
        <dbReference type="ARBA" id="ARBA00022532"/>
    </source>
</evidence>
<dbReference type="GeneID" id="9046101"/>
<dbReference type="EMBL" id="GG673606">
    <property type="protein sequence ID" value="EER15373.1"/>
    <property type="molecule type" value="Genomic_DNA"/>
</dbReference>
<evidence type="ECO:0000256" key="2">
    <source>
        <dbReference type="ARBA" id="ARBA00011738"/>
    </source>
</evidence>
<evidence type="ECO:0000259" key="13">
    <source>
        <dbReference type="Pfam" id="PF02866"/>
    </source>
</evidence>
<dbReference type="EC" id="1.1.1.37" evidence="3 11"/>
<evidence type="ECO:0000256" key="7">
    <source>
        <dbReference type="ARBA" id="ARBA00048313"/>
    </source>
</evidence>
<dbReference type="OMA" id="GPPECAY"/>
<dbReference type="GO" id="GO:0030060">
    <property type="term" value="F:L-malate dehydrogenase (NAD+) activity"/>
    <property type="evidence" value="ECO:0007669"/>
    <property type="project" value="UniProtKB-EC"/>
</dbReference>
<dbReference type="NCBIfam" id="TIGR01772">
    <property type="entry name" value="MDH_euk_gproteo"/>
    <property type="match status" value="1"/>
</dbReference>
<name>C5KJN9_PERM5</name>
<dbReference type="FunCoup" id="C5KJN9">
    <property type="interactions" value="55"/>
</dbReference>
<dbReference type="InterPro" id="IPR001557">
    <property type="entry name" value="L-lactate/malate_DH"/>
</dbReference>
<dbReference type="GO" id="GO:0005737">
    <property type="term" value="C:cytoplasm"/>
    <property type="evidence" value="ECO:0007669"/>
    <property type="project" value="TreeGrafter"/>
</dbReference>
<keyword evidence="4 11" id="KW-0816">Tricarboxylic acid cycle</keyword>
<dbReference type="PIRSF" id="PIRSF000102">
    <property type="entry name" value="Lac_mal_DH"/>
    <property type="match status" value="1"/>
</dbReference>
<dbReference type="PROSITE" id="PS00068">
    <property type="entry name" value="MDH"/>
    <property type="match status" value="1"/>
</dbReference>
<dbReference type="Gene3D" id="3.40.50.720">
    <property type="entry name" value="NAD(P)-binding Rossmann-like Domain"/>
    <property type="match status" value="1"/>
</dbReference>
<accession>C5KJN9</accession>
<sequence>MSSITTTCKNTMKVTLIGASGAIGMPLSLLLKLNPLITELALYDVHQARIPVPGIAADNSHINTPAKVRGYVDAEHLPEAVTGSNVIIVCAGIAQKPGMSREDLFGVDAGIMRDIATTCAKYAPNAMMCIMSNPETSLVPLTAEIYKKAGVYDRKKLLGITTLDVTRARTFYAEATGLDVEKVHVPVVGGHGGCAILALFSHATPFVKLDENTIKALDEHVQTAVTEVVDALAGAGSASLSMAYSAAEFIDTVIRGLQQQGGGDYQQQKKATPSACAYVNWPYQGCEFFAQVTSFGPEGIEGVQPIDNLSPFEEKRMVETVNKVKGDVEKGMAYVEAHQN</sequence>
<dbReference type="InterPro" id="IPR015955">
    <property type="entry name" value="Lactate_DH/Glyco_Ohase_4_C"/>
</dbReference>
<comment type="similarity">
    <text evidence="1">Belongs to the LDH/MDH superfamily. MDH type 1 family.</text>
</comment>
<feature type="binding site" evidence="9">
    <location>
        <position position="44"/>
    </location>
    <ligand>
        <name>NAD(+)</name>
        <dbReference type="ChEBI" id="CHEBI:57540"/>
    </ligand>
</feature>
<dbReference type="InterPro" id="IPR036291">
    <property type="entry name" value="NAD(P)-bd_dom_sf"/>
</dbReference>
<keyword evidence="5 10" id="KW-0560">Oxidoreductase</keyword>
<evidence type="ECO:0000256" key="11">
    <source>
        <dbReference type="RuleBase" id="RU003405"/>
    </source>
</evidence>
<organism evidence="15">
    <name type="scientific">Perkinsus marinus (strain ATCC 50983 / TXsc)</name>
    <dbReference type="NCBI Taxonomy" id="423536"/>
    <lineage>
        <taxon>Eukaryota</taxon>
        <taxon>Sar</taxon>
        <taxon>Alveolata</taxon>
        <taxon>Perkinsozoa</taxon>
        <taxon>Perkinsea</taxon>
        <taxon>Perkinsida</taxon>
        <taxon>Perkinsidae</taxon>
        <taxon>Perkinsus</taxon>
    </lineage>
</organism>
<dbReference type="Gene3D" id="3.90.110.10">
    <property type="entry name" value="Lactate dehydrogenase/glycoside hydrolase, family 4, C-terminal"/>
    <property type="match status" value="1"/>
</dbReference>
<dbReference type="PANTHER" id="PTHR11540">
    <property type="entry name" value="MALATE AND LACTATE DEHYDROGENASE"/>
    <property type="match status" value="1"/>
</dbReference>
<protein>
    <recommendedName>
        <fullName evidence="3 11">Malate dehydrogenase</fullName>
        <ecNumber evidence="3 11">1.1.1.37</ecNumber>
    </recommendedName>
</protein>
<evidence type="ECO:0000256" key="5">
    <source>
        <dbReference type="ARBA" id="ARBA00023002"/>
    </source>
</evidence>
<feature type="binding site" evidence="9">
    <location>
        <begin position="18"/>
        <end position="24"/>
    </location>
    <ligand>
        <name>NAD(+)</name>
        <dbReference type="ChEBI" id="CHEBI:57540"/>
    </ligand>
</feature>
<evidence type="ECO:0000256" key="9">
    <source>
        <dbReference type="PIRSR" id="PIRSR000102-3"/>
    </source>
</evidence>
<evidence type="ECO:0000256" key="8">
    <source>
        <dbReference type="PIRSR" id="PIRSR000102-1"/>
    </source>
</evidence>
<keyword evidence="6 9" id="KW-0520">NAD</keyword>
<feature type="binding site" evidence="9">
    <location>
        <begin position="131"/>
        <end position="133"/>
    </location>
    <ligand>
        <name>NAD(+)</name>
        <dbReference type="ChEBI" id="CHEBI:57540"/>
    </ligand>
</feature>
<dbReference type="OrthoDB" id="430729at2759"/>
<dbReference type="InterPro" id="IPR022383">
    <property type="entry name" value="Lactate/malate_DH_C"/>
</dbReference>
<dbReference type="InterPro" id="IPR010097">
    <property type="entry name" value="Malate_DH_type1"/>
</dbReference>
<evidence type="ECO:0000313" key="14">
    <source>
        <dbReference type="EMBL" id="EER15373.1"/>
    </source>
</evidence>
<feature type="domain" description="Lactate/malate dehydrogenase N-terminal" evidence="12">
    <location>
        <begin position="12"/>
        <end position="159"/>
    </location>
</feature>
<dbReference type="InterPro" id="IPR001252">
    <property type="entry name" value="Malate_DH_AS"/>
</dbReference>
<dbReference type="SUPFAM" id="SSF51735">
    <property type="entry name" value="NAD(P)-binding Rossmann-fold domains"/>
    <property type="match status" value="1"/>
</dbReference>
<evidence type="ECO:0000256" key="1">
    <source>
        <dbReference type="ARBA" id="ARBA00008824"/>
    </source>
</evidence>